<protein>
    <submittedName>
        <fullName evidence="1">Uncharacterized protein</fullName>
    </submittedName>
</protein>
<proteinExistence type="predicted"/>
<dbReference type="AlphaFoldDB" id="A0A484I3M6"/>
<dbReference type="EMBL" id="LR216287">
    <property type="protein sequence ID" value="VFJ12364.1"/>
    <property type="molecule type" value="Genomic_DNA"/>
</dbReference>
<keyword evidence="2" id="KW-1185">Reference proteome</keyword>
<evidence type="ECO:0000313" key="2">
    <source>
        <dbReference type="Proteomes" id="UP000294299"/>
    </source>
</evidence>
<sequence>MISIKNFHPLNLLYRRLKILTRSFSNFEGVFQLLSFSLLNCTS</sequence>
<name>A0A484I3M6_9ARCH</name>
<reference evidence="1 2" key="1">
    <citation type="submission" date="2019-02" db="EMBL/GenBank/DDBJ databases">
        <authorList>
            <person name="Lehtovirta-Morley E L."/>
        </authorList>
    </citation>
    <scope>NUCLEOTIDE SEQUENCE [LARGE SCALE GENOMIC DNA]</scope>
    <source>
        <strain evidence="1">NFRAN1</strain>
    </source>
</reference>
<evidence type="ECO:0000313" key="1">
    <source>
        <dbReference type="EMBL" id="VFJ12364.1"/>
    </source>
</evidence>
<gene>
    <name evidence="1" type="ORF">NFRAN_0043</name>
</gene>
<dbReference type="Proteomes" id="UP000294299">
    <property type="component" value="Chromosome NFRAN"/>
</dbReference>
<accession>A0A484I3M6</accession>
<organism evidence="1 2">
    <name type="scientific">Candidatus Nitrosocosmicus franklandianus</name>
    <dbReference type="NCBI Taxonomy" id="1798806"/>
    <lineage>
        <taxon>Archaea</taxon>
        <taxon>Nitrososphaerota</taxon>
        <taxon>Nitrososphaeria</taxon>
        <taxon>Nitrososphaerales</taxon>
        <taxon>Nitrososphaeraceae</taxon>
        <taxon>Candidatus Nitrosocosmicus</taxon>
    </lineage>
</organism>
<dbReference type="KEGG" id="nfn:NFRAN_0043"/>